<evidence type="ECO:0000313" key="4">
    <source>
        <dbReference type="Proteomes" id="UP000094197"/>
    </source>
</evidence>
<evidence type="ECO:0000313" key="3">
    <source>
        <dbReference type="EMBL" id="AOP33842.1"/>
    </source>
</evidence>
<dbReference type="OrthoDB" id="6707571at2"/>
<dbReference type="PANTHER" id="PTHR22911">
    <property type="entry name" value="ACYL-MALONYL CONDENSING ENZYME-RELATED"/>
    <property type="match status" value="1"/>
</dbReference>
<name>A0A1D7UW67_9LEPT</name>
<dbReference type="Proteomes" id="UP000094197">
    <property type="component" value="Chromosome 1"/>
</dbReference>
<keyword evidence="1" id="KW-1133">Transmembrane helix</keyword>
<feature type="domain" description="EamA" evidence="2">
    <location>
        <begin position="16"/>
        <end position="138"/>
    </location>
</feature>
<feature type="transmembrane region" description="Helical" evidence="1">
    <location>
        <begin position="205"/>
        <end position="227"/>
    </location>
</feature>
<proteinExistence type="predicted"/>
<dbReference type="SUPFAM" id="SSF103481">
    <property type="entry name" value="Multidrug resistance efflux transporter EmrE"/>
    <property type="match status" value="2"/>
</dbReference>
<dbReference type="KEGG" id="laj:A0128_08300"/>
<keyword evidence="4" id="KW-1185">Reference proteome</keyword>
<feature type="transmembrane region" description="Helical" evidence="1">
    <location>
        <begin position="33"/>
        <end position="53"/>
    </location>
</feature>
<keyword evidence="1" id="KW-0812">Transmembrane</keyword>
<evidence type="ECO:0000259" key="2">
    <source>
        <dbReference type="Pfam" id="PF00892"/>
    </source>
</evidence>
<dbReference type="Pfam" id="PF00892">
    <property type="entry name" value="EamA"/>
    <property type="match status" value="2"/>
</dbReference>
<dbReference type="EMBL" id="CP015217">
    <property type="protein sequence ID" value="AOP33842.1"/>
    <property type="molecule type" value="Genomic_DNA"/>
</dbReference>
<feature type="transmembrane region" description="Helical" evidence="1">
    <location>
        <begin position="148"/>
        <end position="167"/>
    </location>
</feature>
<accession>A0A1D7UW67</accession>
<feature type="domain" description="EamA" evidence="2">
    <location>
        <begin position="150"/>
        <end position="276"/>
    </location>
</feature>
<organism evidence="3 4">
    <name type="scientific">Leptospira tipperaryensis</name>
    <dbReference type="NCBI Taxonomy" id="2564040"/>
    <lineage>
        <taxon>Bacteria</taxon>
        <taxon>Pseudomonadati</taxon>
        <taxon>Spirochaetota</taxon>
        <taxon>Spirochaetia</taxon>
        <taxon>Leptospirales</taxon>
        <taxon>Leptospiraceae</taxon>
        <taxon>Leptospira</taxon>
    </lineage>
</organism>
<sequence>MSSESKTKTFLEFQFAMLLISGNILFAKLIDESVWMITFSRTVFASAGLYLFLKWRGKPVFFTSKTENLASLGSGILLAVHWITFFASARLASPAIAVLTLFTHPVITVFLEPIYFATRPRKTDLLLALLVLLGVGILIPELKPGNDLFLGILSGLLSAFTFSYRNLITKKFLSHHGSAQVMFLQSLTAGFFLAPVCYWDPIPTSFHSLGLMVLLGFFFTAFAHTLYVKSMFQLKLKTAGILSSIQPVYSILLAWIILGDIPGYREITGGVLILIAGTLETIRFKKDGP</sequence>
<keyword evidence="1" id="KW-0472">Membrane</keyword>
<feature type="transmembrane region" description="Helical" evidence="1">
    <location>
        <begin position="179"/>
        <end position="199"/>
    </location>
</feature>
<evidence type="ECO:0000256" key="1">
    <source>
        <dbReference type="SAM" id="Phobius"/>
    </source>
</evidence>
<dbReference type="GO" id="GO:0016020">
    <property type="term" value="C:membrane"/>
    <property type="evidence" value="ECO:0007669"/>
    <property type="project" value="InterPro"/>
</dbReference>
<protein>
    <submittedName>
        <fullName evidence="3">Permease</fullName>
    </submittedName>
</protein>
<feature type="transmembrane region" description="Helical" evidence="1">
    <location>
        <begin position="69"/>
        <end position="89"/>
    </location>
</feature>
<feature type="transmembrane region" description="Helical" evidence="1">
    <location>
        <begin position="125"/>
        <end position="142"/>
    </location>
</feature>
<dbReference type="AlphaFoldDB" id="A0A1D7UW67"/>
<feature type="transmembrane region" description="Helical" evidence="1">
    <location>
        <begin position="239"/>
        <end position="258"/>
    </location>
</feature>
<dbReference type="InterPro" id="IPR000620">
    <property type="entry name" value="EamA_dom"/>
</dbReference>
<feature type="transmembrane region" description="Helical" evidence="1">
    <location>
        <begin position="9"/>
        <end position="27"/>
    </location>
</feature>
<gene>
    <name evidence="3" type="ORF">A0128_08300</name>
</gene>
<dbReference type="InterPro" id="IPR037185">
    <property type="entry name" value="EmrE-like"/>
</dbReference>
<reference evidence="3 4" key="1">
    <citation type="submission" date="2016-04" db="EMBL/GenBank/DDBJ databases">
        <title>Complete genome seqeunce of Leptospira alstonii serovar Room22.</title>
        <authorList>
            <person name="Nally J.E."/>
            <person name="Bayles D.O."/>
            <person name="Hurley D."/>
            <person name="Fanning S."/>
            <person name="McMahon B.J."/>
            <person name="Arent Z."/>
        </authorList>
    </citation>
    <scope>NUCLEOTIDE SEQUENCE [LARGE SCALE GENOMIC DNA]</scope>
    <source>
        <strain evidence="3 4">GWTS #1</strain>
    </source>
</reference>
<dbReference type="RefSeq" id="WP_069607074.1">
    <property type="nucleotide sequence ID" value="NZ_CP015217.1"/>
</dbReference>
<feature type="transmembrane region" description="Helical" evidence="1">
    <location>
        <begin position="95"/>
        <end position="118"/>
    </location>
</feature>